<evidence type="ECO:0000313" key="13">
    <source>
        <dbReference type="Proteomes" id="UP000634672"/>
    </source>
</evidence>
<evidence type="ECO:0000256" key="3">
    <source>
        <dbReference type="ARBA" id="ARBA00012239"/>
    </source>
</evidence>
<dbReference type="Gene3D" id="1.10.260.50">
    <property type="match status" value="1"/>
</dbReference>
<evidence type="ECO:0000256" key="7">
    <source>
        <dbReference type="ARBA" id="ARBA00023004"/>
    </source>
</evidence>
<evidence type="ECO:0000256" key="8">
    <source>
        <dbReference type="ARBA" id="ARBA00023014"/>
    </source>
</evidence>
<proteinExistence type="inferred from homology"/>
<evidence type="ECO:0000256" key="1">
    <source>
        <dbReference type="ARBA" id="ARBA00001933"/>
    </source>
</evidence>
<evidence type="ECO:0000256" key="10">
    <source>
        <dbReference type="RuleBase" id="RU004504"/>
    </source>
</evidence>
<dbReference type="Gene3D" id="3.90.1150.10">
    <property type="entry name" value="Aspartate Aminotransferase, domain 1"/>
    <property type="match status" value="1"/>
</dbReference>
<dbReference type="InterPro" id="IPR015421">
    <property type="entry name" value="PyrdxlP-dep_Trfase_major"/>
</dbReference>
<evidence type="ECO:0000256" key="6">
    <source>
        <dbReference type="ARBA" id="ARBA00022898"/>
    </source>
</evidence>
<dbReference type="EMBL" id="JACOPB010000001">
    <property type="protein sequence ID" value="MBC5706479.1"/>
    <property type="molecule type" value="Genomic_DNA"/>
</dbReference>
<dbReference type="SUPFAM" id="SSF53383">
    <property type="entry name" value="PLP-dependent transferases"/>
    <property type="match status" value="1"/>
</dbReference>
<dbReference type="PIRSF" id="PIRSF005572">
    <property type="entry name" value="NifS"/>
    <property type="match status" value="1"/>
</dbReference>
<dbReference type="Pfam" id="PF00266">
    <property type="entry name" value="Aminotran_5"/>
    <property type="match status" value="1"/>
</dbReference>
<dbReference type="EC" id="2.8.1.7" evidence="3"/>
<evidence type="ECO:0000313" key="12">
    <source>
        <dbReference type="EMBL" id="MBC5706479.1"/>
    </source>
</evidence>
<evidence type="ECO:0000256" key="2">
    <source>
        <dbReference type="ARBA" id="ARBA00006490"/>
    </source>
</evidence>
<evidence type="ECO:0000256" key="4">
    <source>
        <dbReference type="ARBA" id="ARBA00022679"/>
    </source>
</evidence>
<dbReference type="InterPro" id="IPR015422">
    <property type="entry name" value="PyrdxlP-dep_Trfase_small"/>
</dbReference>
<comment type="cofactor">
    <cofactor evidence="1 10">
        <name>pyridoxal 5'-phosphate</name>
        <dbReference type="ChEBI" id="CHEBI:597326"/>
    </cofactor>
</comment>
<protein>
    <recommendedName>
        <fullName evidence="3">cysteine desulfurase</fullName>
        <ecNumber evidence="3">2.8.1.7</ecNumber>
    </recommendedName>
</protein>
<comment type="catalytic activity">
    <reaction evidence="9">
        <text>(sulfur carrier)-H + L-cysteine = (sulfur carrier)-SH + L-alanine</text>
        <dbReference type="Rhea" id="RHEA:43892"/>
        <dbReference type="Rhea" id="RHEA-COMP:14737"/>
        <dbReference type="Rhea" id="RHEA-COMP:14739"/>
        <dbReference type="ChEBI" id="CHEBI:29917"/>
        <dbReference type="ChEBI" id="CHEBI:35235"/>
        <dbReference type="ChEBI" id="CHEBI:57972"/>
        <dbReference type="ChEBI" id="CHEBI:64428"/>
        <dbReference type="EC" id="2.8.1.7"/>
    </reaction>
</comment>
<comment type="caution">
    <text evidence="12">The sequence shown here is derived from an EMBL/GenBank/DDBJ whole genome shotgun (WGS) entry which is preliminary data.</text>
</comment>
<keyword evidence="6" id="KW-0663">Pyridoxal phosphate</keyword>
<keyword evidence="4" id="KW-0808">Transferase</keyword>
<dbReference type="Proteomes" id="UP000634672">
    <property type="component" value="Unassembled WGS sequence"/>
</dbReference>
<reference evidence="12 13" key="1">
    <citation type="submission" date="2020-08" db="EMBL/GenBank/DDBJ databases">
        <title>Genome public.</title>
        <authorList>
            <person name="Liu C."/>
            <person name="Sun Q."/>
        </authorList>
    </citation>
    <scope>NUCLEOTIDE SEQUENCE [LARGE SCALE GENOMIC DNA]</scope>
    <source>
        <strain evidence="12 13">NSJ-66</strain>
    </source>
</reference>
<sequence>MYMIYADNAATTKLDIEVFEAMKPYLLDQYANASQPYSYARTAKKALKEAREIIALSIGAKPEEIYFTSGGTESDNWAIKGTMLSPGERKEVITSEIEHHAVLNSVESIKNLGFSVRYLSVDSFGIVQPETLRQTISSQSKLVSVMLSNNEVGTIEPIAELTEIAHSQGAFFHTDAVQSIGHIPVDVKALGIDMLSASAHKFNGPKGVGFLYVREGVRILPFIDGGAQEYGKRAGTENVASIVGMAAALERSCSNIEYNASYLNRLETLLLSILTEAKIDYLRNGAALCVPGNISLSFKGARDEMLLHRLDLMGICISTGSACDSKNTQISHVLRAMNIPEGYAPGTIRVSLGKDNTEEDVRKIGNALIKTLRSIQQ</sequence>
<gene>
    <name evidence="12" type="ORF">H8S75_00690</name>
</gene>
<name>A0ABR7GZX7_9FIRM</name>
<accession>A0ABR7GZX7</accession>
<keyword evidence="7" id="KW-0408">Iron</keyword>
<dbReference type="PANTHER" id="PTHR11601:SF34">
    <property type="entry name" value="CYSTEINE DESULFURASE"/>
    <property type="match status" value="1"/>
</dbReference>
<evidence type="ECO:0000256" key="5">
    <source>
        <dbReference type="ARBA" id="ARBA00022723"/>
    </source>
</evidence>
<dbReference type="InterPro" id="IPR016454">
    <property type="entry name" value="Cysteine_dSase"/>
</dbReference>
<keyword evidence="5" id="KW-0479">Metal-binding</keyword>
<dbReference type="InterPro" id="IPR000192">
    <property type="entry name" value="Aminotrans_V_dom"/>
</dbReference>
<evidence type="ECO:0000259" key="11">
    <source>
        <dbReference type="Pfam" id="PF00266"/>
    </source>
</evidence>
<feature type="domain" description="Aminotransferase class V" evidence="11">
    <location>
        <begin position="4"/>
        <end position="363"/>
    </location>
</feature>
<keyword evidence="8" id="KW-0411">Iron-sulfur</keyword>
<dbReference type="InterPro" id="IPR020578">
    <property type="entry name" value="Aminotrans_V_PyrdxlP_BS"/>
</dbReference>
<dbReference type="InterPro" id="IPR015424">
    <property type="entry name" value="PyrdxlP-dep_Trfase"/>
</dbReference>
<comment type="similarity">
    <text evidence="2">Belongs to the class-V pyridoxal-phosphate-dependent aminotransferase family. NifS/IscS subfamily.</text>
</comment>
<dbReference type="PANTHER" id="PTHR11601">
    <property type="entry name" value="CYSTEINE DESULFURYLASE FAMILY MEMBER"/>
    <property type="match status" value="1"/>
</dbReference>
<organism evidence="12 13">
    <name type="scientific">Hungatella hominis</name>
    <dbReference type="NCBI Taxonomy" id="2763050"/>
    <lineage>
        <taxon>Bacteria</taxon>
        <taxon>Bacillati</taxon>
        <taxon>Bacillota</taxon>
        <taxon>Clostridia</taxon>
        <taxon>Lachnospirales</taxon>
        <taxon>Lachnospiraceae</taxon>
        <taxon>Hungatella</taxon>
    </lineage>
</organism>
<evidence type="ECO:0000256" key="9">
    <source>
        <dbReference type="ARBA" id="ARBA00050776"/>
    </source>
</evidence>
<dbReference type="Gene3D" id="3.40.640.10">
    <property type="entry name" value="Type I PLP-dependent aspartate aminotransferase-like (Major domain)"/>
    <property type="match status" value="1"/>
</dbReference>
<keyword evidence="13" id="KW-1185">Reference proteome</keyword>
<dbReference type="PROSITE" id="PS00595">
    <property type="entry name" value="AA_TRANSFER_CLASS_5"/>
    <property type="match status" value="1"/>
</dbReference>